<dbReference type="GO" id="GO:0004930">
    <property type="term" value="F:G protein-coupled receptor activity"/>
    <property type="evidence" value="ECO:0007669"/>
    <property type="project" value="UniProtKB-KW"/>
</dbReference>
<dbReference type="PANTHER" id="PTHR37441:SF2">
    <property type="entry name" value="G-PROTEIN COUPLED RECEPTOR B0244.10-RELATED"/>
    <property type="match status" value="1"/>
</dbReference>
<feature type="transmembrane region" description="Helical" evidence="9">
    <location>
        <begin position="79"/>
        <end position="101"/>
    </location>
</feature>
<dbReference type="PANTHER" id="PTHR37441">
    <property type="entry name" value="PROTEIN CBG16518"/>
    <property type="match status" value="1"/>
</dbReference>
<keyword evidence="8" id="KW-0807">Transducer</keyword>
<protein>
    <submittedName>
        <fullName evidence="11">G_PROTEIN_RECEP_F1_2 domain-containing protein</fullName>
    </submittedName>
</protein>
<sequence>MLTAVFQAAEESHGPFQCDLTCQHIIDIAMFSIIATSFVIPIISMIFVLVTLHCHKNRAESIGSFSSDSSTFHSARTRLAWTLFTFTLISLSEAIPSSYMTGLKIDSDMTQCVNFYQADHLIYPAIMSSIQTLSWFVPLLFLFSSVKKSRECPSNWNMSLMSPAHRSNVECPILVTTSECPILVTTSECPILVPPIVTCVPKCFLNPNSI</sequence>
<evidence type="ECO:0000256" key="2">
    <source>
        <dbReference type="ARBA" id="ARBA00022475"/>
    </source>
</evidence>
<keyword evidence="3 9" id="KW-0812">Transmembrane</keyword>
<dbReference type="GO" id="GO:0005886">
    <property type="term" value="C:plasma membrane"/>
    <property type="evidence" value="ECO:0007669"/>
    <property type="project" value="UniProtKB-SubCell"/>
</dbReference>
<evidence type="ECO:0000256" key="9">
    <source>
        <dbReference type="SAM" id="Phobius"/>
    </source>
</evidence>
<dbReference type="WBParaSite" id="Csp11.Scaffold444.g1244.t1">
    <property type="protein sequence ID" value="Csp11.Scaffold444.g1244.t1"/>
    <property type="gene ID" value="Csp11.Scaffold444.g1244"/>
</dbReference>
<feature type="transmembrane region" description="Helical" evidence="9">
    <location>
        <begin position="121"/>
        <end position="143"/>
    </location>
</feature>
<evidence type="ECO:0000256" key="8">
    <source>
        <dbReference type="ARBA" id="ARBA00023224"/>
    </source>
</evidence>
<keyword evidence="6 9" id="KW-0472">Membrane</keyword>
<feature type="transmembrane region" description="Helical" evidence="9">
    <location>
        <begin position="28"/>
        <end position="52"/>
    </location>
</feature>
<comment type="subcellular location">
    <subcellularLocation>
        <location evidence="1">Cell membrane</location>
        <topology evidence="1">Multi-pass membrane protein</topology>
    </subcellularLocation>
</comment>
<keyword evidence="10" id="KW-1185">Reference proteome</keyword>
<organism evidence="10 11">
    <name type="scientific">Caenorhabditis tropicalis</name>
    <dbReference type="NCBI Taxonomy" id="1561998"/>
    <lineage>
        <taxon>Eukaryota</taxon>
        <taxon>Metazoa</taxon>
        <taxon>Ecdysozoa</taxon>
        <taxon>Nematoda</taxon>
        <taxon>Chromadorea</taxon>
        <taxon>Rhabditida</taxon>
        <taxon>Rhabditina</taxon>
        <taxon>Rhabditomorpha</taxon>
        <taxon>Rhabditoidea</taxon>
        <taxon>Rhabditidae</taxon>
        <taxon>Peloderinae</taxon>
        <taxon>Caenorhabditis</taxon>
    </lineage>
</organism>
<keyword evidence="4 9" id="KW-1133">Transmembrane helix</keyword>
<evidence type="ECO:0000256" key="3">
    <source>
        <dbReference type="ARBA" id="ARBA00022692"/>
    </source>
</evidence>
<name>A0A1I7T0I3_9PELO</name>
<dbReference type="InterPro" id="IPR040435">
    <property type="entry name" value="Put_GPCR_Chromadorea"/>
</dbReference>
<reference evidence="11" key="1">
    <citation type="submission" date="2016-11" db="UniProtKB">
        <authorList>
            <consortium name="WormBaseParasite"/>
        </authorList>
    </citation>
    <scope>IDENTIFICATION</scope>
</reference>
<evidence type="ECO:0000313" key="11">
    <source>
        <dbReference type="WBParaSite" id="Csp11.Scaffold444.g1244.t1"/>
    </source>
</evidence>
<accession>A0A1I7T0I3</accession>
<dbReference type="Proteomes" id="UP000095282">
    <property type="component" value="Unplaced"/>
</dbReference>
<dbReference type="eggNOG" id="ENOG502THD0">
    <property type="taxonomic scope" value="Eukaryota"/>
</dbReference>
<evidence type="ECO:0000256" key="7">
    <source>
        <dbReference type="ARBA" id="ARBA00023170"/>
    </source>
</evidence>
<evidence type="ECO:0000256" key="1">
    <source>
        <dbReference type="ARBA" id="ARBA00004651"/>
    </source>
</evidence>
<evidence type="ECO:0000256" key="5">
    <source>
        <dbReference type="ARBA" id="ARBA00023040"/>
    </source>
</evidence>
<evidence type="ECO:0000313" key="10">
    <source>
        <dbReference type="Proteomes" id="UP000095282"/>
    </source>
</evidence>
<keyword evidence="5" id="KW-0297">G-protein coupled receptor</keyword>
<proteinExistence type="predicted"/>
<keyword evidence="2" id="KW-1003">Cell membrane</keyword>
<evidence type="ECO:0000256" key="4">
    <source>
        <dbReference type="ARBA" id="ARBA00022989"/>
    </source>
</evidence>
<keyword evidence="7" id="KW-0675">Receptor</keyword>
<dbReference type="AlphaFoldDB" id="A0A1I7T0I3"/>
<evidence type="ECO:0000256" key="6">
    <source>
        <dbReference type="ARBA" id="ARBA00023136"/>
    </source>
</evidence>